<evidence type="ECO:0000256" key="1">
    <source>
        <dbReference type="SAM" id="Phobius"/>
    </source>
</evidence>
<evidence type="ECO:0000313" key="3">
    <source>
        <dbReference type="Proteomes" id="UP000509478"/>
    </source>
</evidence>
<protein>
    <submittedName>
        <fullName evidence="2">Uncharacterized protein</fullName>
    </submittedName>
</protein>
<keyword evidence="1" id="KW-0812">Transmembrane</keyword>
<keyword evidence="1" id="KW-1133">Transmembrane helix</keyword>
<reference evidence="2 3" key="1">
    <citation type="submission" date="2018-02" db="EMBL/GenBank/DDBJ databases">
        <title>Complete genome of Nitrosopumilus ureaphilus PS0.</title>
        <authorList>
            <person name="Qin W."/>
            <person name="Zheng Y."/>
            <person name="Stahl D.A."/>
        </authorList>
    </citation>
    <scope>NUCLEOTIDE SEQUENCE [LARGE SCALE GENOMIC DNA]</scope>
    <source>
        <strain evidence="2 3">PS0</strain>
    </source>
</reference>
<dbReference type="OrthoDB" id="12097at2157"/>
<feature type="transmembrane region" description="Helical" evidence="1">
    <location>
        <begin position="51"/>
        <end position="75"/>
    </location>
</feature>
<sequence length="160" mass="17588">MISSFKQVFQNKFYIFLASVIFTLFWIMFSVFGELLFFTPVFVFYLPSDAISVFILSNTISALMGIILSMNIYVLKNTTVKMNKSSFMGSSVGMMAGGCASCSSMGFVLLTSFGGAGVAASTFLSVYQIPLLVVSIGLLIWSYYSIHNKLTKSCVLNKTQ</sequence>
<dbReference type="AlphaFoldDB" id="A0A7D5M3M9"/>
<dbReference type="EMBL" id="CP026995">
    <property type="protein sequence ID" value="QLH06346.1"/>
    <property type="molecule type" value="Genomic_DNA"/>
</dbReference>
<dbReference type="RefSeq" id="WP_179372420.1">
    <property type="nucleotide sequence ID" value="NZ_CP026995.1"/>
</dbReference>
<gene>
    <name evidence="2" type="ORF">C5F50_04090</name>
</gene>
<dbReference type="GeneID" id="56067222"/>
<feature type="transmembrane region" description="Helical" evidence="1">
    <location>
        <begin position="87"/>
        <end position="113"/>
    </location>
</feature>
<name>A0A7D5M3M9_9ARCH</name>
<feature type="transmembrane region" description="Helical" evidence="1">
    <location>
        <begin position="125"/>
        <end position="144"/>
    </location>
</feature>
<organism evidence="2 3">
    <name type="scientific">Nitrosopumilus ureiphilus</name>
    <dbReference type="NCBI Taxonomy" id="1470067"/>
    <lineage>
        <taxon>Archaea</taxon>
        <taxon>Nitrososphaerota</taxon>
        <taxon>Nitrososphaeria</taxon>
        <taxon>Nitrosopumilales</taxon>
        <taxon>Nitrosopumilaceae</taxon>
        <taxon>Nitrosopumilus</taxon>
    </lineage>
</organism>
<feature type="transmembrane region" description="Helical" evidence="1">
    <location>
        <begin position="12"/>
        <end position="45"/>
    </location>
</feature>
<proteinExistence type="predicted"/>
<dbReference type="Proteomes" id="UP000509478">
    <property type="component" value="Chromosome"/>
</dbReference>
<keyword evidence="3" id="KW-1185">Reference proteome</keyword>
<keyword evidence="1" id="KW-0472">Membrane</keyword>
<accession>A0A7D5M3M9</accession>
<dbReference type="KEGG" id="nue:C5F50_04090"/>
<evidence type="ECO:0000313" key="2">
    <source>
        <dbReference type="EMBL" id="QLH06346.1"/>
    </source>
</evidence>